<name>A0A6J7VX27_9ZZZZ</name>
<proteinExistence type="predicted"/>
<feature type="coiled-coil region" evidence="1">
    <location>
        <begin position="360"/>
        <end position="399"/>
    </location>
</feature>
<sequence>MRFLEFPSSGILSKKIAMERDVDSLVDSLLSKTQINLADFHSKDVDLVFYLPSYNSELTIANSLLSLLRQAGVNHQIVVFDDGSSDRTCEILGEFALSNKNLIAFEAKENSGQLIATNVARKLALSLFPQSSFIALASDHDLWEPNFGNQGIKILNDHSEAVWFVPRYYRYEFGRYNCEHSLRIELDFFNVDGDFHCQCRRDGKELHPRLSSIEIWKRIWASHQLNAGSTIYGIERKSQQACNDSFYFPCIGPDQLYLLIKLIEGSLVTSEEVTWHRVQFNSPDKGKTIQNLFGSEMASKLLPSKMLLRFPRFSHIIFLIFEEKFGRRVKVMSPFLLINIQTRKLFSPIRKLRSLIRKICKFLKRRIRELTRRFLRLRRRGLKRRIRKLTRRFLRLRRRGGDS</sequence>
<protein>
    <submittedName>
        <fullName evidence="3">Unannotated protein</fullName>
    </submittedName>
</protein>
<reference evidence="3" key="1">
    <citation type="submission" date="2020-05" db="EMBL/GenBank/DDBJ databases">
        <authorList>
            <person name="Chiriac C."/>
            <person name="Salcher M."/>
            <person name="Ghai R."/>
            <person name="Kavagutti S V."/>
        </authorList>
    </citation>
    <scope>NUCLEOTIDE SEQUENCE</scope>
</reference>
<dbReference type="InterPro" id="IPR029044">
    <property type="entry name" value="Nucleotide-diphossugar_trans"/>
</dbReference>
<dbReference type="EMBL" id="CAFBRY010000002">
    <property type="protein sequence ID" value="CAB5135111.1"/>
    <property type="molecule type" value="Genomic_DNA"/>
</dbReference>
<feature type="domain" description="Glycosyltransferase 2-like" evidence="2">
    <location>
        <begin position="51"/>
        <end position="177"/>
    </location>
</feature>
<gene>
    <name evidence="3" type="ORF">UFOPK4427_00121</name>
</gene>
<evidence type="ECO:0000259" key="2">
    <source>
        <dbReference type="Pfam" id="PF00535"/>
    </source>
</evidence>
<evidence type="ECO:0000256" key="1">
    <source>
        <dbReference type="SAM" id="Coils"/>
    </source>
</evidence>
<dbReference type="CDD" id="cd00761">
    <property type="entry name" value="Glyco_tranf_GTA_type"/>
    <property type="match status" value="1"/>
</dbReference>
<keyword evidence="1" id="KW-0175">Coiled coil</keyword>
<evidence type="ECO:0000313" key="3">
    <source>
        <dbReference type="EMBL" id="CAB5135111.1"/>
    </source>
</evidence>
<dbReference type="AlphaFoldDB" id="A0A6J7VX27"/>
<dbReference type="SUPFAM" id="SSF53448">
    <property type="entry name" value="Nucleotide-diphospho-sugar transferases"/>
    <property type="match status" value="1"/>
</dbReference>
<organism evidence="3">
    <name type="scientific">freshwater metagenome</name>
    <dbReference type="NCBI Taxonomy" id="449393"/>
    <lineage>
        <taxon>unclassified sequences</taxon>
        <taxon>metagenomes</taxon>
        <taxon>ecological metagenomes</taxon>
    </lineage>
</organism>
<accession>A0A6J7VX27</accession>
<dbReference type="InterPro" id="IPR001173">
    <property type="entry name" value="Glyco_trans_2-like"/>
</dbReference>
<dbReference type="Pfam" id="PF00535">
    <property type="entry name" value="Glycos_transf_2"/>
    <property type="match status" value="1"/>
</dbReference>
<dbReference type="Gene3D" id="3.90.550.10">
    <property type="entry name" value="Spore Coat Polysaccharide Biosynthesis Protein SpsA, Chain A"/>
    <property type="match status" value="1"/>
</dbReference>